<dbReference type="InterPro" id="IPR036388">
    <property type="entry name" value="WH-like_DNA-bd_sf"/>
</dbReference>
<evidence type="ECO:0008006" key="4">
    <source>
        <dbReference type="Google" id="ProtNLM"/>
    </source>
</evidence>
<dbReference type="Pfam" id="PF02082">
    <property type="entry name" value="Rrf2"/>
    <property type="match status" value="1"/>
</dbReference>
<protein>
    <recommendedName>
        <fullName evidence="4">Rrf2 family transcriptional regulator</fullName>
    </recommendedName>
</protein>
<evidence type="ECO:0000313" key="2">
    <source>
        <dbReference type="EMBL" id="KCZ60697.1"/>
    </source>
</evidence>
<proteinExistence type="predicted"/>
<accession>A0A059E0V3</accession>
<evidence type="ECO:0000313" key="3">
    <source>
        <dbReference type="Proteomes" id="UP000024547"/>
    </source>
</evidence>
<dbReference type="OrthoDB" id="9795923at2"/>
<dbReference type="GO" id="GO:0005829">
    <property type="term" value="C:cytosol"/>
    <property type="evidence" value="ECO:0007669"/>
    <property type="project" value="TreeGrafter"/>
</dbReference>
<name>A0A059E0V3_9PROT</name>
<dbReference type="EMBL" id="AWFH01000020">
    <property type="protein sequence ID" value="KCZ60697.1"/>
    <property type="molecule type" value="Genomic_DNA"/>
</dbReference>
<dbReference type="PANTHER" id="PTHR33221:SF4">
    <property type="entry name" value="HTH-TYPE TRANSCRIPTIONAL REPRESSOR NSRR"/>
    <property type="match status" value="1"/>
</dbReference>
<dbReference type="NCBIfam" id="TIGR00738">
    <property type="entry name" value="rrf2_super"/>
    <property type="match status" value="1"/>
</dbReference>
<sequence length="157" mass="17219">MRLTAYTNYALRTLMFCALHPGQLVRMEDVSDAYGISRAHLLKAARQLGQLGYLENVRGRSGGVRLGRTPDEIVIGEVVRHTEGDLELVECFNPESNTCPLIGVCKLSVLFRAGLKAFFAELDKVTLADMIADGPVLIERLMANQATQQAMQSAGHD</sequence>
<comment type="caution">
    <text evidence="2">The sequence shown here is derived from an EMBL/GenBank/DDBJ whole genome shotgun (WGS) entry which is preliminary data.</text>
</comment>
<dbReference type="AlphaFoldDB" id="A0A059E0V3"/>
<organism evidence="2 3">
    <name type="scientific">Hyphomonas atlantica</name>
    <dbReference type="NCBI Taxonomy" id="1280948"/>
    <lineage>
        <taxon>Bacteria</taxon>
        <taxon>Pseudomonadati</taxon>
        <taxon>Pseudomonadota</taxon>
        <taxon>Alphaproteobacteria</taxon>
        <taxon>Hyphomonadales</taxon>
        <taxon>Hyphomonadaceae</taxon>
        <taxon>Hyphomonas</taxon>
    </lineage>
</organism>
<dbReference type="GO" id="GO:0003700">
    <property type="term" value="F:DNA-binding transcription factor activity"/>
    <property type="evidence" value="ECO:0007669"/>
    <property type="project" value="TreeGrafter"/>
</dbReference>
<dbReference type="PROSITE" id="PS51197">
    <property type="entry name" value="HTH_RRF2_2"/>
    <property type="match status" value="1"/>
</dbReference>
<keyword evidence="1" id="KW-0238">DNA-binding</keyword>
<dbReference type="Proteomes" id="UP000024547">
    <property type="component" value="Unassembled WGS sequence"/>
</dbReference>
<dbReference type="STRING" id="1280948.HY36_17405"/>
<reference evidence="2 3" key="1">
    <citation type="journal article" date="2014" name="Antonie Van Leeuwenhoek">
        <title>Hyphomonas beringensis sp. nov. and Hyphomonas chukchiensis sp. nov., isolated from surface seawater of the Bering Sea and Chukchi Sea.</title>
        <authorList>
            <person name="Li C."/>
            <person name="Lai Q."/>
            <person name="Li G."/>
            <person name="Dong C."/>
            <person name="Wang J."/>
            <person name="Liao Y."/>
            <person name="Shao Z."/>
        </authorList>
    </citation>
    <scope>NUCLEOTIDE SEQUENCE [LARGE SCALE GENOMIC DNA]</scope>
    <source>
        <strain evidence="2 3">22II1-22F38</strain>
    </source>
</reference>
<dbReference type="GO" id="GO:0003677">
    <property type="term" value="F:DNA binding"/>
    <property type="evidence" value="ECO:0007669"/>
    <property type="project" value="UniProtKB-KW"/>
</dbReference>
<dbReference type="eggNOG" id="COG1959">
    <property type="taxonomic scope" value="Bacteria"/>
</dbReference>
<evidence type="ECO:0000256" key="1">
    <source>
        <dbReference type="ARBA" id="ARBA00023125"/>
    </source>
</evidence>
<dbReference type="RefSeq" id="WP_081806137.1">
    <property type="nucleotide sequence ID" value="NZ_AWFH01000020.1"/>
</dbReference>
<gene>
    <name evidence="2" type="ORF">HY36_17405</name>
</gene>
<dbReference type="InterPro" id="IPR036390">
    <property type="entry name" value="WH_DNA-bd_sf"/>
</dbReference>
<dbReference type="InterPro" id="IPR000944">
    <property type="entry name" value="Tscrpt_reg_Rrf2"/>
</dbReference>
<dbReference type="PATRIC" id="fig|1280948.3.peg.2005"/>
<keyword evidence="3" id="KW-1185">Reference proteome</keyword>
<dbReference type="SUPFAM" id="SSF46785">
    <property type="entry name" value="Winged helix' DNA-binding domain"/>
    <property type="match status" value="1"/>
</dbReference>
<dbReference type="PANTHER" id="PTHR33221">
    <property type="entry name" value="WINGED HELIX-TURN-HELIX TRANSCRIPTIONAL REGULATOR, RRF2 FAMILY"/>
    <property type="match status" value="1"/>
</dbReference>
<dbReference type="Gene3D" id="1.10.10.10">
    <property type="entry name" value="Winged helix-like DNA-binding domain superfamily/Winged helix DNA-binding domain"/>
    <property type="match status" value="1"/>
</dbReference>